<evidence type="ECO:0000313" key="2">
    <source>
        <dbReference type="EMBL" id="EGC83580.1"/>
    </source>
</evidence>
<keyword evidence="3" id="KW-1185">Reference proteome</keyword>
<dbReference type="AlphaFoldDB" id="F0H1R8"/>
<dbReference type="EMBL" id="AEXN01000032">
    <property type="protein sequence ID" value="EGC83580.1"/>
    <property type="molecule type" value="Genomic_DNA"/>
</dbReference>
<dbReference type="RefSeq" id="WP_004817933.1">
    <property type="nucleotide sequence ID" value="NZ_AEXN01000032.1"/>
</dbReference>
<dbReference type="Gene3D" id="3.30.70.2330">
    <property type="match status" value="1"/>
</dbReference>
<accession>F0H1R8</accession>
<gene>
    <name evidence="2" type="ORF">HMPREF9246_1272</name>
</gene>
<feature type="transmembrane region" description="Helical" evidence="1">
    <location>
        <begin position="9"/>
        <end position="26"/>
    </location>
</feature>
<evidence type="ECO:0008006" key="4">
    <source>
        <dbReference type="Google" id="ProtNLM"/>
    </source>
</evidence>
<dbReference type="Proteomes" id="UP000005277">
    <property type="component" value="Unassembled WGS sequence"/>
</dbReference>
<keyword evidence="1" id="KW-0812">Transmembrane</keyword>
<protein>
    <recommendedName>
        <fullName evidence="4">HIRAN domain-containing protein</fullName>
    </recommendedName>
</protein>
<sequence>MKNIKIKHLIIYLIGGFFLTAIISGISENLGAILLLIYLISIAVLIFVYIKNKLSENTKNSLKNLLNNLSNNQKMNKNINQPTSQSDNNYFELVGVYYYTENLEDFLKDHENPYWKKLDKSNLNRVYKYHRLKDQIIKIEREPTNKFDKEAIRASIQGKTIGYIAHDDKKRFLKQARLPYFVKADISGGPCKDLDPFTNKYGPTENYGYHIRFYI</sequence>
<keyword evidence="1" id="KW-1133">Transmembrane helix</keyword>
<organism evidence="2 3">
    <name type="scientific">Anaerococcus hydrogenalis ACS-025-V-Sch4</name>
    <dbReference type="NCBI Taxonomy" id="879306"/>
    <lineage>
        <taxon>Bacteria</taxon>
        <taxon>Bacillati</taxon>
        <taxon>Bacillota</taxon>
        <taxon>Tissierellia</taxon>
        <taxon>Tissierellales</taxon>
        <taxon>Peptoniphilaceae</taxon>
        <taxon>Anaerococcus</taxon>
    </lineage>
</organism>
<evidence type="ECO:0000256" key="1">
    <source>
        <dbReference type="SAM" id="Phobius"/>
    </source>
</evidence>
<proteinExistence type="predicted"/>
<dbReference type="OrthoDB" id="2988931at2"/>
<reference evidence="2 3" key="1">
    <citation type="submission" date="2011-01" db="EMBL/GenBank/DDBJ databases">
        <authorList>
            <person name="Durkin A.S."/>
            <person name="Madupu R."/>
            <person name="Torralba M."/>
            <person name="Gillis M."/>
            <person name="Methe B."/>
            <person name="Sutton G."/>
            <person name="Nelson K.E."/>
        </authorList>
    </citation>
    <scope>NUCLEOTIDE SEQUENCE [LARGE SCALE GENOMIC DNA]</scope>
    <source>
        <strain evidence="2 3">ACS-025-V-Sch4</strain>
    </source>
</reference>
<name>F0H1R8_9FIRM</name>
<keyword evidence="1" id="KW-0472">Membrane</keyword>
<comment type="caution">
    <text evidence="2">The sequence shown here is derived from an EMBL/GenBank/DDBJ whole genome shotgun (WGS) entry which is preliminary data.</text>
</comment>
<evidence type="ECO:0000313" key="3">
    <source>
        <dbReference type="Proteomes" id="UP000005277"/>
    </source>
</evidence>
<feature type="transmembrane region" description="Helical" evidence="1">
    <location>
        <begin position="32"/>
        <end position="50"/>
    </location>
</feature>